<comment type="caution">
    <text evidence="1">The sequence shown here is derived from an EMBL/GenBank/DDBJ whole genome shotgun (WGS) entry which is preliminary data.</text>
</comment>
<evidence type="ECO:0000313" key="2">
    <source>
        <dbReference type="Proteomes" id="UP000265419"/>
    </source>
</evidence>
<dbReference type="RefSeq" id="WP_119423275.1">
    <property type="nucleotide sequence ID" value="NZ_QQXK01000002.1"/>
</dbReference>
<dbReference type="AlphaFoldDB" id="A0A399JLU2"/>
<accession>A0A399JLU2</accession>
<dbReference type="Gene3D" id="1.10.150.20">
    <property type="entry name" value="5' to 3' exonuclease, C-terminal subdomain"/>
    <property type="match status" value="1"/>
</dbReference>
<organism evidence="1 2">
    <name type="scientific">Galactobacter valiniphilus</name>
    <dbReference type="NCBI Taxonomy" id="2676122"/>
    <lineage>
        <taxon>Bacteria</taxon>
        <taxon>Bacillati</taxon>
        <taxon>Actinomycetota</taxon>
        <taxon>Actinomycetes</taxon>
        <taxon>Micrococcales</taxon>
        <taxon>Micrococcaceae</taxon>
        <taxon>Galactobacter</taxon>
    </lineage>
</organism>
<dbReference type="EMBL" id="QQXK01000002">
    <property type="protein sequence ID" value="RII43516.1"/>
    <property type="molecule type" value="Genomic_DNA"/>
</dbReference>
<evidence type="ECO:0008006" key="3">
    <source>
        <dbReference type="Google" id="ProtNLM"/>
    </source>
</evidence>
<proteinExistence type="predicted"/>
<gene>
    <name evidence="1" type="ORF">DWB68_00960</name>
</gene>
<evidence type="ECO:0000313" key="1">
    <source>
        <dbReference type="EMBL" id="RII43516.1"/>
    </source>
</evidence>
<dbReference type="Proteomes" id="UP000265419">
    <property type="component" value="Unassembled WGS sequence"/>
</dbReference>
<keyword evidence="2" id="KW-1185">Reference proteome</keyword>
<reference evidence="1 2" key="1">
    <citation type="submission" date="2018-07" db="EMBL/GenBank/DDBJ databases">
        <title>Arthrobacter sp. nov., isolated from raw cow's milk with high bacterial count.</title>
        <authorList>
            <person name="Hahne J."/>
            <person name="Isele D."/>
            <person name="Lipski A."/>
        </authorList>
    </citation>
    <scope>NUCLEOTIDE SEQUENCE [LARGE SCALE GENOMIC DNA]</scope>
    <source>
        <strain evidence="1 2">JZ R-35</strain>
    </source>
</reference>
<protein>
    <recommendedName>
        <fullName evidence="3">DNA-binding protein</fullName>
    </recommendedName>
</protein>
<dbReference type="Pfam" id="PF14520">
    <property type="entry name" value="HHH_5"/>
    <property type="match status" value="1"/>
</dbReference>
<name>A0A399JLU2_9MICC</name>
<sequence length="72" mass="7399">MSQPEHAADNTEFPRAIGRPAAGALLHAGVSTWAALAAWSRTDLAALHGVGPKALAVLDAGLAEQGLSWREA</sequence>